<protein>
    <submittedName>
        <fullName evidence="7">DNA-directed RNA polymerase sigma-70 factor</fullName>
    </submittedName>
</protein>
<dbReference type="CDD" id="cd06171">
    <property type="entry name" value="Sigma70_r4"/>
    <property type="match status" value="1"/>
</dbReference>
<comment type="caution">
    <text evidence="7">The sequence shown here is derived from an EMBL/GenBank/DDBJ whole genome shotgun (WGS) entry which is preliminary data.</text>
</comment>
<comment type="similarity">
    <text evidence="1">Belongs to the sigma-70 factor family. ECF subfamily.</text>
</comment>
<feature type="domain" description="RNA polymerase sigma factor 70 region 4 type 2" evidence="6">
    <location>
        <begin position="126"/>
        <end position="172"/>
    </location>
</feature>
<evidence type="ECO:0000256" key="4">
    <source>
        <dbReference type="ARBA" id="ARBA00023163"/>
    </source>
</evidence>
<dbReference type="GO" id="GO:0016987">
    <property type="term" value="F:sigma factor activity"/>
    <property type="evidence" value="ECO:0007669"/>
    <property type="project" value="UniProtKB-KW"/>
</dbReference>
<dbReference type="InterPro" id="IPR014284">
    <property type="entry name" value="RNA_pol_sigma-70_dom"/>
</dbReference>
<dbReference type="EMBL" id="BMKM01000002">
    <property type="protein sequence ID" value="GGE14316.1"/>
    <property type="molecule type" value="Genomic_DNA"/>
</dbReference>
<proteinExistence type="inferred from homology"/>
<dbReference type="RefSeq" id="WP_182498770.1">
    <property type="nucleotide sequence ID" value="NZ_BMKM01000002.1"/>
</dbReference>
<dbReference type="SUPFAM" id="SSF88946">
    <property type="entry name" value="Sigma2 domain of RNA polymerase sigma factors"/>
    <property type="match status" value="1"/>
</dbReference>
<dbReference type="GO" id="GO:0006352">
    <property type="term" value="P:DNA-templated transcription initiation"/>
    <property type="evidence" value="ECO:0007669"/>
    <property type="project" value="InterPro"/>
</dbReference>
<accession>A0A8H9FZV7</accession>
<evidence type="ECO:0000256" key="3">
    <source>
        <dbReference type="ARBA" id="ARBA00023082"/>
    </source>
</evidence>
<dbReference type="SUPFAM" id="SSF88659">
    <property type="entry name" value="Sigma3 and sigma4 domains of RNA polymerase sigma factors"/>
    <property type="match status" value="1"/>
</dbReference>
<keyword evidence="8" id="KW-1185">Reference proteome</keyword>
<evidence type="ECO:0000259" key="5">
    <source>
        <dbReference type="Pfam" id="PF04542"/>
    </source>
</evidence>
<reference evidence="7" key="1">
    <citation type="journal article" date="2014" name="Int. J. Syst. Evol. Microbiol.">
        <title>Complete genome sequence of Corynebacterium casei LMG S-19264T (=DSM 44701T), isolated from a smear-ripened cheese.</title>
        <authorList>
            <consortium name="US DOE Joint Genome Institute (JGI-PGF)"/>
            <person name="Walter F."/>
            <person name="Albersmeier A."/>
            <person name="Kalinowski J."/>
            <person name="Ruckert C."/>
        </authorList>
    </citation>
    <scope>NUCLEOTIDE SEQUENCE</scope>
    <source>
        <strain evidence="7">CGMCC 1.15966</strain>
    </source>
</reference>
<dbReference type="Gene3D" id="1.10.10.10">
    <property type="entry name" value="Winged helix-like DNA-binding domain superfamily/Winged helix DNA-binding domain"/>
    <property type="match status" value="1"/>
</dbReference>
<feature type="domain" description="RNA polymerase sigma-70 region 2" evidence="5">
    <location>
        <begin position="27"/>
        <end position="94"/>
    </location>
</feature>
<dbReference type="Proteomes" id="UP000614460">
    <property type="component" value="Unassembled WGS sequence"/>
</dbReference>
<evidence type="ECO:0000259" key="6">
    <source>
        <dbReference type="Pfam" id="PF08281"/>
    </source>
</evidence>
<dbReference type="InterPro" id="IPR007627">
    <property type="entry name" value="RNA_pol_sigma70_r2"/>
</dbReference>
<evidence type="ECO:0000256" key="2">
    <source>
        <dbReference type="ARBA" id="ARBA00023015"/>
    </source>
</evidence>
<dbReference type="PANTHER" id="PTHR43133">
    <property type="entry name" value="RNA POLYMERASE ECF-TYPE SIGMA FACTO"/>
    <property type="match status" value="1"/>
</dbReference>
<keyword evidence="3" id="KW-0731">Sigma factor</keyword>
<dbReference type="InterPro" id="IPR036388">
    <property type="entry name" value="WH-like_DNA-bd_sf"/>
</dbReference>
<gene>
    <name evidence="7" type="ORF">GCM10011516_10130</name>
</gene>
<name>A0A8H9FZV7_9SPHI</name>
<dbReference type="GO" id="GO:0003677">
    <property type="term" value="F:DNA binding"/>
    <property type="evidence" value="ECO:0007669"/>
    <property type="project" value="InterPro"/>
</dbReference>
<dbReference type="Gene3D" id="1.10.1740.10">
    <property type="match status" value="1"/>
</dbReference>
<evidence type="ECO:0000313" key="8">
    <source>
        <dbReference type="Proteomes" id="UP000614460"/>
    </source>
</evidence>
<dbReference type="AlphaFoldDB" id="A0A8H9FZV7"/>
<reference evidence="7" key="2">
    <citation type="submission" date="2020-09" db="EMBL/GenBank/DDBJ databases">
        <authorList>
            <person name="Sun Q."/>
            <person name="Zhou Y."/>
        </authorList>
    </citation>
    <scope>NUCLEOTIDE SEQUENCE</scope>
    <source>
        <strain evidence="7">CGMCC 1.15966</strain>
    </source>
</reference>
<dbReference type="Pfam" id="PF04542">
    <property type="entry name" value="Sigma70_r2"/>
    <property type="match status" value="1"/>
</dbReference>
<dbReference type="InterPro" id="IPR013249">
    <property type="entry name" value="RNA_pol_sigma70_r4_t2"/>
</dbReference>
<keyword evidence="2" id="KW-0805">Transcription regulation</keyword>
<dbReference type="InterPro" id="IPR013324">
    <property type="entry name" value="RNA_pol_sigma_r3/r4-like"/>
</dbReference>
<sequence length="200" mass="23558">MIKPDHIDERDLLVQLQQGDRVAFEKLYHQYAPKLTVKLLQLVKSEDLAQDLLQDIFLKIWQMRADLKEERSFAALLYTMATNLSLNSYRTAVREQNRIMQIKPGESYSHIEEDLQFAETNKVFNDALSTLTDRQREVYMMHKLEGKSYKEISDTLKISHSAINQHLQLANKQIRLYLQNHLPQLLIFIIPFLSSDYFKS</sequence>
<dbReference type="NCBIfam" id="TIGR02937">
    <property type="entry name" value="sigma70-ECF"/>
    <property type="match status" value="1"/>
</dbReference>
<dbReference type="InterPro" id="IPR013325">
    <property type="entry name" value="RNA_pol_sigma_r2"/>
</dbReference>
<keyword evidence="4" id="KW-0804">Transcription</keyword>
<evidence type="ECO:0000256" key="1">
    <source>
        <dbReference type="ARBA" id="ARBA00010641"/>
    </source>
</evidence>
<evidence type="ECO:0000313" key="7">
    <source>
        <dbReference type="EMBL" id="GGE14316.1"/>
    </source>
</evidence>
<dbReference type="Pfam" id="PF08281">
    <property type="entry name" value="Sigma70_r4_2"/>
    <property type="match status" value="1"/>
</dbReference>
<dbReference type="GO" id="GO:0000428">
    <property type="term" value="C:DNA-directed RNA polymerase complex"/>
    <property type="evidence" value="ECO:0007669"/>
    <property type="project" value="UniProtKB-KW"/>
</dbReference>
<dbReference type="PANTHER" id="PTHR43133:SF46">
    <property type="entry name" value="RNA POLYMERASE SIGMA-70 FACTOR ECF SUBFAMILY"/>
    <property type="match status" value="1"/>
</dbReference>
<dbReference type="InterPro" id="IPR039425">
    <property type="entry name" value="RNA_pol_sigma-70-like"/>
</dbReference>
<organism evidence="7 8">
    <name type="scientific">Sphingobacterium cellulitidis</name>
    <dbReference type="NCBI Taxonomy" id="1768011"/>
    <lineage>
        <taxon>Bacteria</taxon>
        <taxon>Pseudomonadati</taxon>
        <taxon>Bacteroidota</taxon>
        <taxon>Sphingobacteriia</taxon>
        <taxon>Sphingobacteriales</taxon>
        <taxon>Sphingobacteriaceae</taxon>
        <taxon>Sphingobacterium</taxon>
    </lineage>
</organism>
<keyword evidence="7" id="KW-0240">DNA-directed RNA polymerase</keyword>